<dbReference type="EMBL" id="KV744817">
    <property type="protein sequence ID" value="OCK85520.1"/>
    <property type="molecule type" value="Genomic_DNA"/>
</dbReference>
<protein>
    <submittedName>
        <fullName evidence="1">Uncharacterized protein</fullName>
    </submittedName>
</protein>
<evidence type="ECO:0000313" key="2">
    <source>
        <dbReference type="Proteomes" id="UP000250266"/>
    </source>
</evidence>
<accession>A0A8E2JK10</accession>
<evidence type="ECO:0000313" key="1">
    <source>
        <dbReference type="EMBL" id="OCK85520.1"/>
    </source>
</evidence>
<organism evidence="1 2">
    <name type="scientific">Lepidopterella palustris CBS 459.81</name>
    <dbReference type="NCBI Taxonomy" id="1314670"/>
    <lineage>
        <taxon>Eukaryota</taxon>
        <taxon>Fungi</taxon>
        <taxon>Dikarya</taxon>
        <taxon>Ascomycota</taxon>
        <taxon>Pezizomycotina</taxon>
        <taxon>Dothideomycetes</taxon>
        <taxon>Pleosporomycetidae</taxon>
        <taxon>Mytilinidiales</taxon>
        <taxon>Argynnaceae</taxon>
        <taxon>Lepidopterella</taxon>
    </lineage>
</organism>
<dbReference type="AlphaFoldDB" id="A0A8E2JK10"/>
<sequence length="198" mass="22042">MTNDVTSITDASGSKMECSHHIPRRNFTFLVLAPVSSPTYPMRPPPYSPKAQTAPAINPTEEWFIPAELASPPIDPADTTADEIESMLRKSRRSSSVTSVESFGRPRFLKLGPVHFGGEPGVPDFTLIEYDWPGPKAAWRRRTKSASFTGFNTPLSPARAQKHFVKISPVPIIPPRFLVAEETKSGDFLRSHYRRKPP</sequence>
<reference evidence="1 2" key="1">
    <citation type="journal article" date="2016" name="Nat. Commun.">
        <title>Ectomycorrhizal ecology is imprinted in the genome of the dominant symbiotic fungus Cenococcum geophilum.</title>
        <authorList>
            <consortium name="DOE Joint Genome Institute"/>
            <person name="Peter M."/>
            <person name="Kohler A."/>
            <person name="Ohm R.A."/>
            <person name="Kuo A."/>
            <person name="Krutzmann J."/>
            <person name="Morin E."/>
            <person name="Arend M."/>
            <person name="Barry K.W."/>
            <person name="Binder M."/>
            <person name="Choi C."/>
            <person name="Clum A."/>
            <person name="Copeland A."/>
            <person name="Grisel N."/>
            <person name="Haridas S."/>
            <person name="Kipfer T."/>
            <person name="LaButti K."/>
            <person name="Lindquist E."/>
            <person name="Lipzen A."/>
            <person name="Maire R."/>
            <person name="Meier B."/>
            <person name="Mihaltcheva S."/>
            <person name="Molinier V."/>
            <person name="Murat C."/>
            <person name="Poggeler S."/>
            <person name="Quandt C.A."/>
            <person name="Sperisen C."/>
            <person name="Tritt A."/>
            <person name="Tisserant E."/>
            <person name="Crous P.W."/>
            <person name="Henrissat B."/>
            <person name="Nehls U."/>
            <person name="Egli S."/>
            <person name="Spatafora J.W."/>
            <person name="Grigoriev I.V."/>
            <person name="Martin F.M."/>
        </authorList>
    </citation>
    <scope>NUCLEOTIDE SEQUENCE [LARGE SCALE GENOMIC DNA]</scope>
    <source>
        <strain evidence="1 2">CBS 459.81</strain>
    </source>
</reference>
<dbReference type="Proteomes" id="UP000250266">
    <property type="component" value="Unassembled WGS sequence"/>
</dbReference>
<keyword evidence="2" id="KW-1185">Reference proteome</keyword>
<gene>
    <name evidence="1" type="ORF">K432DRAFT_400143</name>
</gene>
<dbReference type="OrthoDB" id="5226533at2759"/>
<name>A0A8E2JK10_9PEZI</name>
<proteinExistence type="predicted"/>